<organism evidence="3 4">
    <name type="scientific">Streptomyces tardus</name>
    <dbReference type="NCBI Taxonomy" id="2780544"/>
    <lineage>
        <taxon>Bacteria</taxon>
        <taxon>Bacillati</taxon>
        <taxon>Actinomycetota</taxon>
        <taxon>Actinomycetes</taxon>
        <taxon>Kitasatosporales</taxon>
        <taxon>Streptomycetaceae</taxon>
        <taxon>Streptomyces</taxon>
    </lineage>
</organism>
<feature type="region of interest" description="Disordered" evidence="1">
    <location>
        <begin position="32"/>
        <end position="57"/>
    </location>
</feature>
<dbReference type="Proteomes" id="UP000694501">
    <property type="component" value="Unassembled WGS sequence"/>
</dbReference>
<dbReference type="AlphaFoldDB" id="A0A949JC64"/>
<evidence type="ECO:0000313" key="3">
    <source>
        <dbReference type="EMBL" id="MBU7596757.1"/>
    </source>
</evidence>
<reference evidence="3" key="1">
    <citation type="submission" date="2021-06" db="EMBL/GenBank/DDBJ databases">
        <title>Sequencing of actinobacteria type strains.</title>
        <authorList>
            <person name="Nguyen G.-S."/>
            <person name="Wentzel A."/>
        </authorList>
    </citation>
    <scope>NUCLEOTIDE SEQUENCE</scope>
    <source>
        <strain evidence="3">P38-E01</strain>
    </source>
</reference>
<feature type="compositionally biased region" description="Low complexity" evidence="1">
    <location>
        <begin position="35"/>
        <end position="51"/>
    </location>
</feature>
<keyword evidence="2" id="KW-0732">Signal</keyword>
<gene>
    <name evidence="3" type="ORF">JGS22_003665</name>
</gene>
<feature type="chain" id="PRO_5037697291" description="Secreted protein" evidence="2">
    <location>
        <begin position="30"/>
        <end position="204"/>
    </location>
</feature>
<feature type="signal peptide" evidence="2">
    <location>
        <begin position="1"/>
        <end position="29"/>
    </location>
</feature>
<evidence type="ECO:0008006" key="5">
    <source>
        <dbReference type="Google" id="ProtNLM"/>
    </source>
</evidence>
<protein>
    <recommendedName>
        <fullName evidence="5">Secreted protein</fullName>
    </recommendedName>
</protein>
<accession>A0A949JC64</accession>
<name>A0A949JC64_9ACTN</name>
<dbReference type="RefSeq" id="WP_211041912.1">
    <property type="nucleotide sequence ID" value="NZ_JAELVF020000001.1"/>
</dbReference>
<keyword evidence="4" id="KW-1185">Reference proteome</keyword>
<comment type="caution">
    <text evidence="3">The sequence shown here is derived from an EMBL/GenBank/DDBJ whole genome shotgun (WGS) entry which is preliminary data.</text>
</comment>
<proteinExistence type="predicted"/>
<dbReference type="EMBL" id="JAELVF020000001">
    <property type="protein sequence ID" value="MBU7596757.1"/>
    <property type="molecule type" value="Genomic_DNA"/>
</dbReference>
<evidence type="ECO:0000313" key="4">
    <source>
        <dbReference type="Proteomes" id="UP000694501"/>
    </source>
</evidence>
<evidence type="ECO:0000256" key="1">
    <source>
        <dbReference type="SAM" id="MobiDB-lite"/>
    </source>
</evidence>
<sequence length="204" mass="21634">MARFRGPRAAVAGVAALGLFAVGFGTAHGMDDESGASAQSGAAQSGADSDAPGTPAEEDWYESTLELSDGGRVHVRLVEGTGVQERHRAADAQEWSTWKTLHKSKEDRCQGVELEEVNGTVSLIADFGLYCSDGEPPQESVAAVGTGDLTEWAVDMTEGFDGWQDVSIREDGSKVLFINDTDSGLYTLGWDIVDGFGKMSAPRD</sequence>
<evidence type="ECO:0000256" key="2">
    <source>
        <dbReference type="SAM" id="SignalP"/>
    </source>
</evidence>